<feature type="region of interest" description="Disordered" evidence="1">
    <location>
        <begin position="30"/>
        <end position="52"/>
    </location>
</feature>
<reference evidence="2 3" key="1">
    <citation type="journal article" date="2016" name="Nat. Commun.">
        <title>Thousands of microbial genomes shed light on interconnected biogeochemical processes in an aquifer system.</title>
        <authorList>
            <person name="Anantharaman K."/>
            <person name="Brown C.T."/>
            <person name="Hug L.A."/>
            <person name="Sharon I."/>
            <person name="Castelle C.J."/>
            <person name="Probst A.J."/>
            <person name="Thomas B.C."/>
            <person name="Singh A."/>
            <person name="Wilkins M.J."/>
            <person name="Karaoz U."/>
            <person name="Brodie E.L."/>
            <person name="Williams K.H."/>
            <person name="Hubbard S.S."/>
            <person name="Banfield J.F."/>
        </authorList>
    </citation>
    <scope>NUCLEOTIDE SEQUENCE [LARGE SCALE GENOMIC DNA]</scope>
</reference>
<accession>A0A1F6FPC3</accession>
<dbReference type="AlphaFoldDB" id="A0A1F6FPC3"/>
<sequence length="112" mass="11622">MVVVFGAGFLLGRMTSSQGIILTGSDSTNVSGQQDSAADTVTRGDTTIDSSNMTDGQRKLISSLGLDPNNITVTAEMIACAEAKLGVTRIEEIKNGSTPSFTEGVSLAVCYK</sequence>
<evidence type="ECO:0000313" key="2">
    <source>
        <dbReference type="EMBL" id="OGG87699.1"/>
    </source>
</evidence>
<gene>
    <name evidence="2" type="ORF">A2592_01000</name>
</gene>
<protein>
    <submittedName>
        <fullName evidence="2">Uncharacterized protein</fullName>
    </submittedName>
</protein>
<proteinExistence type="predicted"/>
<dbReference type="Proteomes" id="UP000179230">
    <property type="component" value="Unassembled WGS sequence"/>
</dbReference>
<evidence type="ECO:0000256" key="1">
    <source>
        <dbReference type="SAM" id="MobiDB-lite"/>
    </source>
</evidence>
<dbReference type="EMBL" id="MFMT01000043">
    <property type="protein sequence ID" value="OGG87699.1"/>
    <property type="molecule type" value="Genomic_DNA"/>
</dbReference>
<evidence type="ECO:0000313" key="3">
    <source>
        <dbReference type="Proteomes" id="UP000179230"/>
    </source>
</evidence>
<comment type="caution">
    <text evidence="2">The sequence shown here is derived from an EMBL/GenBank/DDBJ whole genome shotgun (WGS) entry which is preliminary data.</text>
</comment>
<organism evidence="2 3">
    <name type="scientific">Candidatus Kaiserbacteria bacterium RIFOXYD1_FULL_42_15</name>
    <dbReference type="NCBI Taxonomy" id="1798532"/>
    <lineage>
        <taxon>Bacteria</taxon>
        <taxon>Candidatus Kaiseribacteriota</taxon>
    </lineage>
</organism>
<name>A0A1F6FPC3_9BACT</name>